<evidence type="ECO:0000313" key="3">
    <source>
        <dbReference type="EMBL" id="QCL09953.1"/>
    </source>
</evidence>
<dbReference type="PANTHER" id="PTHR43792:SF1">
    <property type="entry name" value="N-ACETYLTRANSFERASE DOMAIN-CONTAINING PROTEIN"/>
    <property type="match status" value="1"/>
</dbReference>
<proteinExistence type="predicted"/>
<geneLocation type="plasmid" evidence="3">
    <name>pColt5.8b</name>
</geneLocation>
<evidence type="ECO:0000259" key="1">
    <source>
        <dbReference type="PROSITE" id="PS51186"/>
    </source>
</evidence>
<dbReference type="InterPro" id="IPR016181">
    <property type="entry name" value="Acyl_CoA_acyltransferase"/>
</dbReference>
<protein>
    <submittedName>
        <fullName evidence="2">Acetyltransferase family protein</fullName>
    </submittedName>
</protein>
<feature type="domain" description="N-acetyltransferase" evidence="1">
    <location>
        <begin position="1"/>
        <end position="124"/>
    </location>
</feature>
<gene>
    <name evidence="2" type="ORF">pC5.7c_603</name>
    <name evidence="3" type="ORF">pC5.8b_463</name>
</gene>
<dbReference type="EMBL" id="MK318972">
    <property type="protein sequence ID" value="QCL09953.1"/>
    <property type="molecule type" value="Genomic_DNA"/>
</dbReference>
<dbReference type="GO" id="GO:0016747">
    <property type="term" value="F:acyltransferase activity, transferring groups other than amino-acyl groups"/>
    <property type="evidence" value="ECO:0007669"/>
    <property type="project" value="InterPro"/>
</dbReference>
<dbReference type="SUPFAM" id="SSF55729">
    <property type="entry name" value="Acyl-CoA N-acyltransferases (Nat)"/>
    <property type="match status" value="1"/>
</dbReference>
<keyword evidence="2" id="KW-0808">Transferase</keyword>
<dbReference type="Pfam" id="PF13302">
    <property type="entry name" value="Acetyltransf_3"/>
    <property type="match status" value="1"/>
</dbReference>
<dbReference type="PANTHER" id="PTHR43792">
    <property type="entry name" value="GNAT FAMILY, PUTATIVE (AFU_ORTHOLOGUE AFUA_3G00765)-RELATED-RELATED"/>
    <property type="match status" value="1"/>
</dbReference>
<name>A0A7S4ZRK9_RHIRH</name>
<dbReference type="InterPro" id="IPR000182">
    <property type="entry name" value="GNAT_dom"/>
</dbReference>
<geneLocation type="plasmid" evidence="2">
    <name>pC5.7c</name>
</geneLocation>
<keyword evidence="2" id="KW-0614">Plasmid</keyword>
<sequence>MPLKQREMIAAQLFVPSEEEIVWIAETLSPVREIGLVTISPHHDGDWREISYQFHPDFWGRGFAIEALAAIIEFAFIHLSDQVLVAETQSANLASRRLLQRLGMSELRRLSRFGSDQIIYSIRR</sequence>
<dbReference type="InterPro" id="IPR051531">
    <property type="entry name" value="N-acetyltransferase"/>
</dbReference>
<dbReference type="PROSITE" id="PS51186">
    <property type="entry name" value="GNAT"/>
    <property type="match status" value="1"/>
</dbReference>
<reference evidence="2" key="1">
    <citation type="submission" date="2018-12" db="EMBL/GenBank/DDBJ databases">
        <title>Three Rhizobium rhizogenes strains isolated from the same crown gall tumor carry diverse plasmids.</title>
        <authorList>
            <person name="Pulawska J."/>
            <person name="Kuzmanovic N."/>
        </authorList>
    </citation>
    <scope>NUCLEOTIDE SEQUENCE</scope>
    <source>
        <strain evidence="2">C5.7</strain>
        <strain evidence="3">Colt5.8</strain>
        <plasmid evidence="2">pC5.7c</plasmid>
        <plasmid evidence="3">pColt5.8b</plasmid>
    </source>
</reference>
<dbReference type="AlphaFoldDB" id="A0A7S4ZRK9"/>
<dbReference type="EMBL" id="MK318969">
    <property type="protein sequence ID" value="QCL09470.1"/>
    <property type="molecule type" value="Genomic_DNA"/>
</dbReference>
<accession>A0A7S4ZRK9</accession>
<dbReference type="Gene3D" id="3.40.630.30">
    <property type="match status" value="1"/>
</dbReference>
<evidence type="ECO:0000313" key="2">
    <source>
        <dbReference type="EMBL" id="QCL09470.1"/>
    </source>
</evidence>
<organism evidence="2">
    <name type="scientific">Rhizobium rhizogenes</name>
    <name type="common">Agrobacterium rhizogenes</name>
    <dbReference type="NCBI Taxonomy" id="359"/>
    <lineage>
        <taxon>Bacteria</taxon>
        <taxon>Pseudomonadati</taxon>
        <taxon>Pseudomonadota</taxon>
        <taxon>Alphaproteobacteria</taxon>
        <taxon>Hyphomicrobiales</taxon>
        <taxon>Rhizobiaceae</taxon>
        <taxon>Rhizobium/Agrobacterium group</taxon>
        <taxon>Rhizobium</taxon>
    </lineage>
</organism>